<organism evidence="2 3">
    <name type="scientific">Austropuccinia psidii MF-1</name>
    <dbReference type="NCBI Taxonomy" id="1389203"/>
    <lineage>
        <taxon>Eukaryota</taxon>
        <taxon>Fungi</taxon>
        <taxon>Dikarya</taxon>
        <taxon>Basidiomycota</taxon>
        <taxon>Pucciniomycotina</taxon>
        <taxon>Pucciniomycetes</taxon>
        <taxon>Pucciniales</taxon>
        <taxon>Sphaerophragmiaceae</taxon>
        <taxon>Austropuccinia</taxon>
    </lineage>
</organism>
<accession>A0A9Q3DV75</accession>
<gene>
    <name evidence="2" type="ORF">O181_049629</name>
</gene>
<protein>
    <submittedName>
        <fullName evidence="2">Uncharacterized protein</fullName>
    </submittedName>
</protein>
<comment type="caution">
    <text evidence="2">The sequence shown here is derived from an EMBL/GenBank/DDBJ whole genome shotgun (WGS) entry which is preliminary data.</text>
</comment>
<evidence type="ECO:0000256" key="1">
    <source>
        <dbReference type="SAM" id="MobiDB-lite"/>
    </source>
</evidence>
<sequence length="91" mass="10379">MNWVAVENFQFGTHEEEVLALDKQDKTKNLKPAPHGNHQTCGKGTSRRQGKGKLTPQPRREGYFSNILENQKKLYAKLKIKSKDPNVNFVA</sequence>
<evidence type="ECO:0000313" key="3">
    <source>
        <dbReference type="Proteomes" id="UP000765509"/>
    </source>
</evidence>
<name>A0A9Q3DV75_9BASI</name>
<reference evidence="2" key="1">
    <citation type="submission" date="2021-03" db="EMBL/GenBank/DDBJ databases">
        <title>Draft genome sequence of rust myrtle Austropuccinia psidii MF-1, a brazilian biotype.</title>
        <authorList>
            <person name="Quecine M.C."/>
            <person name="Pachon D.M.R."/>
            <person name="Bonatelli M.L."/>
            <person name="Correr F.H."/>
            <person name="Franceschini L.M."/>
            <person name="Leite T.F."/>
            <person name="Margarido G.R.A."/>
            <person name="Almeida C.A."/>
            <person name="Ferrarezi J.A."/>
            <person name="Labate C.A."/>
        </authorList>
    </citation>
    <scope>NUCLEOTIDE SEQUENCE</scope>
    <source>
        <strain evidence="2">MF-1</strain>
    </source>
</reference>
<feature type="region of interest" description="Disordered" evidence="1">
    <location>
        <begin position="27"/>
        <end position="61"/>
    </location>
</feature>
<evidence type="ECO:0000313" key="2">
    <source>
        <dbReference type="EMBL" id="MBW0509914.1"/>
    </source>
</evidence>
<dbReference type="AlphaFoldDB" id="A0A9Q3DV75"/>
<keyword evidence="3" id="KW-1185">Reference proteome</keyword>
<dbReference type="Proteomes" id="UP000765509">
    <property type="component" value="Unassembled WGS sequence"/>
</dbReference>
<proteinExistence type="predicted"/>
<dbReference type="EMBL" id="AVOT02021231">
    <property type="protein sequence ID" value="MBW0509914.1"/>
    <property type="molecule type" value="Genomic_DNA"/>
</dbReference>